<dbReference type="InterPro" id="IPR001878">
    <property type="entry name" value="Znf_CCHC"/>
</dbReference>
<evidence type="ECO:0000313" key="8">
    <source>
        <dbReference type="EMBL" id="KAK1694352.1"/>
    </source>
</evidence>
<dbReference type="InterPro" id="IPR001584">
    <property type="entry name" value="Integrase_cat-core"/>
</dbReference>
<keyword evidence="9" id="KW-1185">Reference proteome</keyword>
<dbReference type="SUPFAM" id="SSF53098">
    <property type="entry name" value="Ribonuclease H-like"/>
    <property type="match status" value="1"/>
</dbReference>
<dbReference type="InterPro" id="IPR012337">
    <property type="entry name" value="RNaseH-like_sf"/>
</dbReference>
<feature type="region of interest" description="Disordered" evidence="5">
    <location>
        <begin position="1068"/>
        <end position="1096"/>
    </location>
</feature>
<dbReference type="Pfam" id="PF07727">
    <property type="entry name" value="RVT_2"/>
    <property type="match status" value="1"/>
</dbReference>
<dbReference type="PANTHER" id="PTHR42648:SF21">
    <property type="entry name" value="CYSTEINE-RICH RLK (RECEPTOR-LIKE PROTEIN KINASE) 8"/>
    <property type="match status" value="1"/>
</dbReference>
<keyword evidence="3" id="KW-0863">Zinc-finger</keyword>
<accession>A0AAD8X4X4</accession>
<gene>
    <name evidence="8" type="ORF">QYE76_011049</name>
</gene>
<evidence type="ECO:0000256" key="3">
    <source>
        <dbReference type="PROSITE-ProRule" id="PRU00047"/>
    </source>
</evidence>
<feature type="domain" description="Integrase catalytic" evidence="7">
    <location>
        <begin position="609"/>
        <end position="783"/>
    </location>
</feature>
<dbReference type="EMBL" id="JAUUTY010000001">
    <property type="protein sequence ID" value="KAK1694352.1"/>
    <property type="molecule type" value="Genomic_DNA"/>
</dbReference>
<dbReference type="Gene3D" id="3.30.420.10">
    <property type="entry name" value="Ribonuclease H-like superfamily/Ribonuclease H"/>
    <property type="match status" value="1"/>
</dbReference>
<evidence type="ECO:0000259" key="7">
    <source>
        <dbReference type="PROSITE" id="PS50994"/>
    </source>
</evidence>
<evidence type="ECO:0000259" key="6">
    <source>
        <dbReference type="PROSITE" id="PS50158"/>
    </source>
</evidence>
<feature type="domain" description="CCHC-type" evidence="6">
    <location>
        <begin position="258"/>
        <end position="272"/>
    </location>
</feature>
<keyword evidence="4" id="KW-0175">Coiled coil</keyword>
<dbReference type="GO" id="GO:0008270">
    <property type="term" value="F:zinc ion binding"/>
    <property type="evidence" value="ECO:0007669"/>
    <property type="project" value="UniProtKB-KW"/>
</dbReference>
<feature type="compositionally biased region" description="Gly residues" evidence="5">
    <location>
        <begin position="1072"/>
        <end position="1081"/>
    </location>
</feature>
<protein>
    <submittedName>
        <fullName evidence="8">Uncharacterized protein</fullName>
    </submittedName>
</protein>
<dbReference type="InterPro" id="IPR013103">
    <property type="entry name" value="RVT_2"/>
</dbReference>
<dbReference type="PROSITE" id="PS50994">
    <property type="entry name" value="INTEGRASE"/>
    <property type="match status" value="1"/>
</dbReference>
<reference evidence="8" key="1">
    <citation type="submission" date="2023-07" db="EMBL/GenBank/DDBJ databases">
        <title>A chromosome-level genome assembly of Lolium multiflorum.</title>
        <authorList>
            <person name="Chen Y."/>
            <person name="Copetti D."/>
            <person name="Kolliker R."/>
            <person name="Studer B."/>
        </authorList>
    </citation>
    <scope>NUCLEOTIDE SEQUENCE</scope>
    <source>
        <strain evidence="8">02402/16</strain>
        <tissue evidence="8">Leaf</tissue>
    </source>
</reference>
<keyword evidence="1" id="KW-0479">Metal-binding</keyword>
<evidence type="ECO:0000256" key="1">
    <source>
        <dbReference type="ARBA" id="ARBA00022723"/>
    </source>
</evidence>
<dbReference type="Pfam" id="PF00665">
    <property type="entry name" value="rve"/>
    <property type="match status" value="1"/>
</dbReference>
<evidence type="ECO:0000256" key="4">
    <source>
        <dbReference type="SAM" id="Coils"/>
    </source>
</evidence>
<dbReference type="PANTHER" id="PTHR42648">
    <property type="entry name" value="TRANSPOSASE, PUTATIVE-RELATED"/>
    <property type="match status" value="1"/>
</dbReference>
<dbReference type="PROSITE" id="PS50158">
    <property type="entry name" value="ZF_CCHC"/>
    <property type="match status" value="1"/>
</dbReference>
<evidence type="ECO:0000256" key="5">
    <source>
        <dbReference type="SAM" id="MobiDB-lite"/>
    </source>
</evidence>
<evidence type="ECO:0000313" key="9">
    <source>
        <dbReference type="Proteomes" id="UP001231189"/>
    </source>
</evidence>
<dbReference type="InterPro" id="IPR036397">
    <property type="entry name" value="RNaseH_sf"/>
</dbReference>
<feature type="region of interest" description="Disordered" evidence="5">
    <location>
        <begin position="834"/>
        <end position="905"/>
    </location>
</feature>
<dbReference type="InterPro" id="IPR039537">
    <property type="entry name" value="Retrotran_Ty1/copia-like"/>
</dbReference>
<dbReference type="GO" id="GO:0016787">
    <property type="term" value="F:hydrolase activity"/>
    <property type="evidence" value="ECO:0007669"/>
    <property type="project" value="UniProtKB-KW"/>
</dbReference>
<dbReference type="GO" id="GO:0015074">
    <property type="term" value="P:DNA integration"/>
    <property type="evidence" value="ECO:0007669"/>
    <property type="project" value="InterPro"/>
</dbReference>
<organism evidence="8 9">
    <name type="scientific">Lolium multiflorum</name>
    <name type="common">Italian ryegrass</name>
    <name type="synonym">Lolium perenne subsp. multiflorum</name>
    <dbReference type="NCBI Taxonomy" id="4521"/>
    <lineage>
        <taxon>Eukaryota</taxon>
        <taxon>Viridiplantae</taxon>
        <taxon>Streptophyta</taxon>
        <taxon>Embryophyta</taxon>
        <taxon>Tracheophyta</taxon>
        <taxon>Spermatophyta</taxon>
        <taxon>Magnoliopsida</taxon>
        <taxon>Liliopsida</taxon>
        <taxon>Poales</taxon>
        <taxon>Poaceae</taxon>
        <taxon>BOP clade</taxon>
        <taxon>Pooideae</taxon>
        <taxon>Poodae</taxon>
        <taxon>Poeae</taxon>
        <taxon>Poeae Chloroplast Group 2 (Poeae type)</taxon>
        <taxon>Loliodinae</taxon>
        <taxon>Loliinae</taxon>
        <taxon>Lolium</taxon>
    </lineage>
</organism>
<feature type="coiled-coil region" evidence="4">
    <location>
        <begin position="460"/>
        <end position="515"/>
    </location>
</feature>
<keyword evidence="3" id="KW-0862">Zinc</keyword>
<evidence type="ECO:0000256" key="2">
    <source>
        <dbReference type="ARBA" id="ARBA00022801"/>
    </source>
</evidence>
<dbReference type="GO" id="GO:0003676">
    <property type="term" value="F:nucleic acid binding"/>
    <property type="evidence" value="ECO:0007669"/>
    <property type="project" value="InterPro"/>
</dbReference>
<comment type="caution">
    <text evidence="8">The sequence shown here is derived from an EMBL/GenBank/DDBJ whole genome shotgun (WGS) entry which is preliminary data.</text>
</comment>
<feature type="compositionally biased region" description="Polar residues" evidence="5">
    <location>
        <begin position="844"/>
        <end position="866"/>
    </location>
</feature>
<sequence>MESHIRSCSVELWEIIVNGYRKPQDPLKLTSTEFYNRQLNASACDKIRSGINRKLLDQVNDIDSAKELWDHIVVLQEGTNLIQATLYESAKTEATIFIIREGESLADAYGRLGALRVKVKGFGCEKYNDGFEMNEEFLKSKVIAVIAVKQKDTNLALNLQILTKQADLNADDLVCYVAANDNMAKTGERLMAMNRADESSHNLALKARADQEREEAYEIEEYEEMTSTSDITKDFAFFAKKYKNKLPMSFNEKKKRTCYNCDEDIHFANECPYEKKGRQAKEEDEEKEAGVAGLAFSKPGSLFTYDYSKDYSTESSTPNDIGSSFTARTTHDDDSDDAPFSTTVGSCLMARETKVMESPPSLSSVLDDETENQVEMAMLKELYKVRCTLRGEALVKFDYLMDSLKERDESIEELDYHLNDEKRRFNLLRQELKTKRCISQGLKKQIETFELDKVKDLETIERARLLAQELDASKKELEVAHASFTRDLDHLEKANKLVKDELKKLGENHDLLQETYKKALGSMNDPIINKNIASSSTSFTSKHAKLVEEHVLCEKATILEENVRLKKELAKFTTGKNKMGLDDLLNRVYSSCVAGKQLKKRHTIKGIVTSSRPLELLHLDLFGPSHYDTLGGSKYGLVIVDDYSRYSWVFLLKSKDETYREFIIFAKKARRMYESEIKAIRTNNGIELKSYTMQEFVDDEGIKHEFSAPYTPQQNGVVERKNRTIIEMARTMLSEFNSPHNFWGEAISTVVHYSNRLFLRPSIIKLHTSFSQNSHAYRYYNKSTWAIKVSCDVAFLENNGSQVEQVAPCAAGDDDPSNAIKLMGIGHIRPTEVHADDQSDEIEVSSSNQVEPSSTQAKPSSAAQDPSSTQDESHSEEQEESPQPTEQDHDDDQETSSTHVQAQVVPHDRVLARDEFIDHEGTIRKIKAASRASDLKVDQVLVLSHSRYMKPWLIRIGKFEMSMMGELKFFLGLQLRQLAKGTFISQEKYVKDMLKKFNMTNASPMKTPMPVKGQLGSCDGEKDVDIKLRGATHMGIVILPCLGMMHTYVCNINRTNLKYSNVRGEMTVRTGDLGGDSGGDPGSPTPAGQPIGGGELRSPEWISGSRFWSLQSSGEDDQGEEEDDSALADLDKAFRYLVSTPTQVSARDIVESSSELSRRLLKRLHRRDQQRSAAKVAMAFSSLEDHATPNLLSLDKSSGKAKHLVRRVMEPTVFLDDSSEGWTVVRRRCWSPAISKGALDRKKADILKSPVLGLAWLRAIPNKINKDQCGPFSARNRRSFVPPSNGDRVTRQARVGEALAGRAFRNILGLAWRKIELGEPVVRRQASVITMNGDGDHGGFNPRRGGFNAGRGGYQGRGGFQGRGVFEGRGYQGRGANVQRGRQNNVRGGHGYGATRGGFQANAHMLLATSVAVPLLRRSSAGSICSMQRDGLSAATTCIGTVRPGSQAGSPMATAMAGTACLSPASPHRILADNGALSPTVTHAPQVGAPIREQPMIGTVGTGKLGSSVANVDGGNDGVLQSTMDRSSDTSVYDDAFKCNLGKYGEVDGADLHNQMGISSSKMIKGYGYVTNGEGNEAGPVAGGFL</sequence>
<name>A0AAD8X4X4_LOLMU</name>
<dbReference type="Proteomes" id="UP001231189">
    <property type="component" value="Unassembled WGS sequence"/>
</dbReference>
<keyword evidence="2" id="KW-0378">Hydrolase</keyword>
<proteinExistence type="predicted"/>